<proteinExistence type="predicted"/>
<organism evidence="7 8">
    <name type="scientific">Myotis brandtii</name>
    <name type="common">Brandt's bat</name>
    <dbReference type="NCBI Taxonomy" id="109478"/>
    <lineage>
        <taxon>Eukaryota</taxon>
        <taxon>Metazoa</taxon>
        <taxon>Chordata</taxon>
        <taxon>Craniata</taxon>
        <taxon>Vertebrata</taxon>
        <taxon>Euteleostomi</taxon>
        <taxon>Mammalia</taxon>
        <taxon>Eutheria</taxon>
        <taxon>Laurasiatheria</taxon>
        <taxon>Chiroptera</taxon>
        <taxon>Yangochiroptera</taxon>
        <taxon>Vespertilionidae</taxon>
        <taxon>Myotis</taxon>
    </lineage>
</organism>
<evidence type="ECO:0000256" key="4">
    <source>
        <dbReference type="ARBA" id="ARBA00022989"/>
    </source>
</evidence>
<evidence type="ECO:0000259" key="6">
    <source>
        <dbReference type="Pfam" id="PF22901"/>
    </source>
</evidence>
<evidence type="ECO:0000313" key="8">
    <source>
        <dbReference type="Proteomes" id="UP000052978"/>
    </source>
</evidence>
<dbReference type="SUPFAM" id="SSF49562">
    <property type="entry name" value="C2 domain (Calcium/lipid-binding domain, CaLB)"/>
    <property type="match status" value="1"/>
</dbReference>
<evidence type="ECO:0000256" key="5">
    <source>
        <dbReference type="ARBA" id="ARBA00023136"/>
    </source>
</evidence>
<dbReference type="GO" id="GO:0061025">
    <property type="term" value="P:membrane fusion"/>
    <property type="evidence" value="ECO:0007669"/>
    <property type="project" value="TreeGrafter"/>
</dbReference>
<name>S7MM03_MYOBR</name>
<keyword evidence="5" id="KW-0472">Membrane</keyword>
<dbReference type="Pfam" id="PF22901">
    <property type="entry name" value="dsrm_Ferlin"/>
    <property type="match status" value="1"/>
</dbReference>
<accession>S7MM03</accession>
<dbReference type="PANTHER" id="PTHR12546">
    <property type="entry name" value="FER-1-LIKE"/>
    <property type="match status" value="1"/>
</dbReference>
<evidence type="ECO:0000256" key="1">
    <source>
        <dbReference type="ARBA" id="ARBA00004370"/>
    </source>
</evidence>
<sequence>MFELSCTIPLEKDLEIELYDFDLFSPDDKIGTTVIDLENRLLSGFGARCGLSQSYCPSGPFRWRDQVPPSFLLEHHAKRKGLLPPLFNPDGDSVFYNGKKFKLQRFGEQCTWPESTGPGLRNQGGSRMEELPEGTSFSFLLQRATMATIQAGHEEEPQPPTARYLGPKKERLALYLLHAQGLVPEHLETRMLYSSSQPGIDQYWQFHLFLFPTSVIPLRPLCFVIASYPRAVVAHPKTIWKSGLAI</sequence>
<evidence type="ECO:0000256" key="3">
    <source>
        <dbReference type="ARBA" id="ARBA00022737"/>
    </source>
</evidence>
<dbReference type="InterPro" id="IPR035892">
    <property type="entry name" value="C2_domain_sf"/>
</dbReference>
<feature type="domain" description="Ferlin dsRNA-binding" evidence="6">
    <location>
        <begin position="42"/>
        <end position="117"/>
    </location>
</feature>
<dbReference type="InterPro" id="IPR037721">
    <property type="entry name" value="Ferlin"/>
</dbReference>
<evidence type="ECO:0000313" key="7">
    <source>
        <dbReference type="EMBL" id="EPQ05236.1"/>
    </source>
</evidence>
<comment type="subcellular location">
    <subcellularLocation>
        <location evidence="1">Membrane</location>
    </subcellularLocation>
</comment>
<dbReference type="GO" id="GO:0016020">
    <property type="term" value="C:membrane"/>
    <property type="evidence" value="ECO:0007669"/>
    <property type="project" value="UniProtKB-SubCell"/>
</dbReference>
<keyword evidence="8" id="KW-1185">Reference proteome</keyword>
<reference evidence="7 8" key="1">
    <citation type="journal article" date="2013" name="Nat. Commun.">
        <title>Genome analysis reveals insights into physiology and longevity of the Brandt's bat Myotis brandtii.</title>
        <authorList>
            <person name="Seim I."/>
            <person name="Fang X."/>
            <person name="Xiong Z."/>
            <person name="Lobanov A.V."/>
            <person name="Huang Z."/>
            <person name="Ma S."/>
            <person name="Feng Y."/>
            <person name="Turanov A.A."/>
            <person name="Zhu Y."/>
            <person name="Lenz T.L."/>
            <person name="Gerashchenko M.V."/>
            <person name="Fan D."/>
            <person name="Hee Yim S."/>
            <person name="Yao X."/>
            <person name="Jordan D."/>
            <person name="Xiong Y."/>
            <person name="Ma Y."/>
            <person name="Lyapunov A.N."/>
            <person name="Chen G."/>
            <person name="Kulakova O.I."/>
            <person name="Sun Y."/>
            <person name="Lee S.G."/>
            <person name="Bronson R.T."/>
            <person name="Moskalev A.A."/>
            <person name="Sunyaev S.R."/>
            <person name="Zhang G."/>
            <person name="Krogh A."/>
            <person name="Wang J."/>
            <person name="Gladyshev V.N."/>
        </authorList>
    </citation>
    <scope>NUCLEOTIDE SEQUENCE [LARGE SCALE GENOMIC DNA]</scope>
</reference>
<dbReference type="Proteomes" id="UP000052978">
    <property type="component" value="Unassembled WGS sequence"/>
</dbReference>
<keyword evidence="2" id="KW-0812">Transmembrane</keyword>
<gene>
    <name evidence="7" type="ORF">D623_10013672</name>
</gene>
<dbReference type="PANTHER" id="PTHR12546:SF34">
    <property type="entry name" value="FER-1-LIKE PROTEIN 5"/>
    <property type="match status" value="1"/>
</dbReference>
<dbReference type="GO" id="GO:0007009">
    <property type="term" value="P:plasma membrane organization"/>
    <property type="evidence" value="ECO:0007669"/>
    <property type="project" value="TreeGrafter"/>
</dbReference>
<protein>
    <submittedName>
        <fullName evidence="7">Fer-1-like protein 5</fullName>
    </submittedName>
</protein>
<keyword evidence="4" id="KW-1133">Transmembrane helix</keyword>
<evidence type="ECO:0000256" key="2">
    <source>
        <dbReference type="ARBA" id="ARBA00022692"/>
    </source>
</evidence>
<dbReference type="InterPro" id="IPR055072">
    <property type="entry name" value="Ferlin_DSRM"/>
</dbReference>
<dbReference type="AlphaFoldDB" id="S7MM03"/>
<keyword evidence="3" id="KW-0677">Repeat</keyword>
<dbReference type="EMBL" id="KE161758">
    <property type="protein sequence ID" value="EPQ05236.1"/>
    <property type="molecule type" value="Genomic_DNA"/>
</dbReference>